<dbReference type="Proteomes" id="UP000295292">
    <property type="component" value="Unassembled WGS sequence"/>
</dbReference>
<evidence type="ECO:0000256" key="1">
    <source>
        <dbReference type="ARBA" id="ARBA00004442"/>
    </source>
</evidence>
<dbReference type="SUPFAM" id="SSF48452">
    <property type="entry name" value="TPR-like"/>
    <property type="match status" value="1"/>
</dbReference>
<keyword evidence="5" id="KW-0998">Cell outer membrane</keyword>
<reference evidence="9 10" key="1">
    <citation type="submission" date="2019-03" db="EMBL/GenBank/DDBJ databases">
        <title>Genomic Encyclopedia of Archaeal and Bacterial Type Strains, Phase II (KMG-II): from individual species to whole genera.</title>
        <authorList>
            <person name="Goeker M."/>
        </authorList>
    </citation>
    <scope>NUCLEOTIDE SEQUENCE [LARGE SCALE GENOMIC DNA]</scope>
    <source>
        <strain evidence="9 10">DSM 28353</strain>
    </source>
</reference>
<dbReference type="Gene3D" id="1.25.40.390">
    <property type="match status" value="1"/>
</dbReference>
<dbReference type="InterPro" id="IPR033985">
    <property type="entry name" value="SusD-like_N"/>
</dbReference>
<feature type="domain" description="RagB/SusD" evidence="7">
    <location>
        <begin position="310"/>
        <end position="393"/>
    </location>
</feature>
<dbReference type="AlphaFoldDB" id="A0A4R6WIU7"/>
<name>A0A4R6WIU7_9SPHI</name>
<evidence type="ECO:0000256" key="2">
    <source>
        <dbReference type="ARBA" id="ARBA00006275"/>
    </source>
</evidence>
<dbReference type="InterPro" id="IPR011990">
    <property type="entry name" value="TPR-like_helical_dom_sf"/>
</dbReference>
<dbReference type="GO" id="GO:0009279">
    <property type="term" value="C:cell outer membrane"/>
    <property type="evidence" value="ECO:0007669"/>
    <property type="project" value="UniProtKB-SubCell"/>
</dbReference>
<comment type="caution">
    <text evidence="9">The sequence shown here is derived from an EMBL/GenBank/DDBJ whole genome shotgun (WGS) entry which is preliminary data.</text>
</comment>
<dbReference type="PROSITE" id="PS51257">
    <property type="entry name" value="PROKAR_LIPOPROTEIN"/>
    <property type="match status" value="1"/>
</dbReference>
<dbReference type="EMBL" id="SNYV01000011">
    <property type="protein sequence ID" value="TDQ80210.1"/>
    <property type="molecule type" value="Genomic_DNA"/>
</dbReference>
<evidence type="ECO:0000256" key="3">
    <source>
        <dbReference type="ARBA" id="ARBA00022729"/>
    </source>
</evidence>
<keyword evidence="10" id="KW-1185">Reference proteome</keyword>
<sequence length="426" mass="47273">MKFQILYILACTSILSVFSSCADKLDLYSHSAMAPDAVTANDIPALRLGMYNNMQNDPGVHNFIIFDLLGGDLQTGSNSSPINLINSTLSPLNSIVSRGWNGYYSSLYQVNNVLSICQAQPESSIRNLTIGEAYYFRALNYYNLVTRWGDVPVLPDNTLEKPFRDPKEQVWAFIESNLAEAAKYLGSSKSYYYISADAVKALQARVYLAQGKKAEAAAAAESLITSGKYALDSFEKIFRKQANTEVIFAFENLSEESSINISDLFYSYAHPNKGQGNYRITTETVNLFASTDKRRNMTIVNIAGTDCVNKYPSGQTGRDPVIISRISEMYLIAAESLGLSNGLSYLNTLRQFRGLPIVSPSSEADFLTALLHERQLELLGENFRYYDLIRTGKAVSTLGILPYQTLLPIPGSELQRNTNLKPNPGY</sequence>
<evidence type="ECO:0000256" key="6">
    <source>
        <dbReference type="SAM" id="SignalP"/>
    </source>
</evidence>
<evidence type="ECO:0000256" key="4">
    <source>
        <dbReference type="ARBA" id="ARBA00023136"/>
    </source>
</evidence>
<dbReference type="OrthoDB" id="5694214at2"/>
<feature type="domain" description="SusD-like N-terminal" evidence="8">
    <location>
        <begin position="48"/>
        <end position="208"/>
    </location>
</feature>
<gene>
    <name evidence="9" type="ORF">CLV99_1667</name>
</gene>
<comment type="subcellular location">
    <subcellularLocation>
        <location evidence="1">Cell outer membrane</location>
    </subcellularLocation>
</comment>
<dbReference type="Pfam" id="PF14322">
    <property type="entry name" value="SusD-like_3"/>
    <property type="match status" value="1"/>
</dbReference>
<comment type="similarity">
    <text evidence="2">Belongs to the SusD family.</text>
</comment>
<feature type="chain" id="PRO_5020913299" evidence="6">
    <location>
        <begin position="23"/>
        <end position="426"/>
    </location>
</feature>
<evidence type="ECO:0000259" key="8">
    <source>
        <dbReference type="Pfam" id="PF14322"/>
    </source>
</evidence>
<evidence type="ECO:0000313" key="9">
    <source>
        <dbReference type="EMBL" id="TDQ80210.1"/>
    </source>
</evidence>
<organism evidence="9 10">
    <name type="scientific">Sphingobacterium yanglingense</name>
    <dbReference type="NCBI Taxonomy" id="1437280"/>
    <lineage>
        <taxon>Bacteria</taxon>
        <taxon>Pseudomonadati</taxon>
        <taxon>Bacteroidota</taxon>
        <taxon>Sphingobacteriia</taxon>
        <taxon>Sphingobacteriales</taxon>
        <taxon>Sphingobacteriaceae</taxon>
        <taxon>Sphingobacterium</taxon>
    </lineage>
</organism>
<accession>A0A4R6WIU7</accession>
<dbReference type="RefSeq" id="WP_133583949.1">
    <property type="nucleotide sequence ID" value="NZ_SNYV01000011.1"/>
</dbReference>
<dbReference type="Pfam" id="PF07980">
    <property type="entry name" value="SusD_RagB"/>
    <property type="match status" value="1"/>
</dbReference>
<proteinExistence type="inferred from homology"/>
<keyword evidence="4" id="KW-0472">Membrane</keyword>
<feature type="signal peptide" evidence="6">
    <location>
        <begin position="1"/>
        <end position="22"/>
    </location>
</feature>
<dbReference type="InterPro" id="IPR012944">
    <property type="entry name" value="SusD_RagB_dom"/>
</dbReference>
<keyword evidence="3 6" id="KW-0732">Signal</keyword>
<protein>
    <submittedName>
        <fullName evidence="9">SusD-like starch-binding protein associating with outer membrane</fullName>
    </submittedName>
</protein>
<evidence type="ECO:0000259" key="7">
    <source>
        <dbReference type="Pfam" id="PF07980"/>
    </source>
</evidence>
<evidence type="ECO:0000313" key="10">
    <source>
        <dbReference type="Proteomes" id="UP000295292"/>
    </source>
</evidence>
<dbReference type="CDD" id="cd08977">
    <property type="entry name" value="SusD"/>
    <property type="match status" value="1"/>
</dbReference>
<evidence type="ECO:0000256" key="5">
    <source>
        <dbReference type="ARBA" id="ARBA00023237"/>
    </source>
</evidence>